<reference evidence="6" key="1">
    <citation type="submission" date="2022-09" db="EMBL/GenBank/DDBJ databases">
        <title>Complete Genomes of Fervidibacillus albus and Fervidibacillus halotolerans isolated from tidal flat sediments.</title>
        <authorList>
            <person name="Kwon K.K."/>
            <person name="Yang S.-H."/>
            <person name="Park M.J."/>
            <person name="Oh H.-M."/>
        </authorList>
    </citation>
    <scope>NUCLEOTIDE SEQUENCE</scope>
    <source>
        <strain evidence="6">MEBiC13594</strain>
    </source>
</reference>
<organism evidence="6 7">
    <name type="scientific">Fervidibacillus halotolerans</name>
    <dbReference type="NCBI Taxonomy" id="2980027"/>
    <lineage>
        <taxon>Bacteria</taxon>
        <taxon>Bacillati</taxon>
        <taxon>Bacillota</taxon>
        <taxon>Bacilli</taxon>
        <taxon>Bacillales</taxon>
        <taxon>Bacillaceae</taxon>
        <taxon>Fervidibacillus</taxon>
    </lineage>
</organism>
<feature type="active site" evidence="4">
    <location>
        <position position="24"/>
    </location>
</feature>
<keyword evidence="4" id="KW-0690">Ribosome biogenesis</keyword>
<keyword evidence="4" id="KW-0698">rRNA processing</keyword>
<dbReference type="InterPro" id="IPR000999">
    <property type="entry name" value="RNase_III_dom"/>
</dbReference>
<evidence type="ECO:0000259" key="5">
    <source>
        <dbReference type="SMART" id="SM00535"/>
    </source>
</evidence>
<keyword evidence="4" id="KW-0460">Magnesium</keyword>
<keyword evidence="4" id="KW-0699">rRNA-binding</keyword>
<feature type="domain" description="RNase III" evidence="5">
    <location>
        <begin position="1"/>
        <end position="138"/>
    </location>
</feature>
<accession>A0A9E8RX36</accession>
<dbReference type="Proteomes" id="UP001164726">
    <property type="component" value="Chromosome"/>
</dbReference>
<evidence type="ECO:0000256" key="3">
    <source>
        <dbReference type="ARBA" id="ARBA00022801"/>
    </source>
</evidence>
<keyword evidence="3 4" id="KW-0378">Hydrolase</keyword>
<proteinExistence type="inferred from homology"/>
<dbReference type="Gene3D" id="1.10.1520.10">
    <property type="entry name" value="Ribonuclease III domain"/>
    <property type="match status" value="1"/>
</dbReference>
<gene>
    <name evidence="4" type="primary">mrnC</name>
    <name evidence="6" type="ORF">OE105_12650</name>
</gene>
<dbReference type="PANTHER" id="PTHR34276:SF1">
    <property type="entry name" value="MINI-RIBONUCLEASE 3"/>
    <property type="match status" value="1"/>
</dbReference>
<dbReference type="EMBL" id="CP106877">
    <property type="protein sequence ID" value="WAA12375.1"/>
    <property type="molecule type" value="Genomic_DNA"/>
</dbReference>
<keyword evidence="4" id="KW-0694">RNA-binding</keyword>
<dbReference type="InterPro" id="IPR036389">
    <property type="entry name" value="RNase_III_sf"/>
</dbReference>
<keyword evidence="7" id="KW-1185">Reference proteome</keyword>
<dbReference type="InterPro" id="IPR008226">
    <property type="entry name" value="Mini3_fam"/>
</dbReference>
<dbReference type="CDD" id="cd00593">
    <property type="entry name" value="RIBOc"/>
    <property type="match status" value="1"/>
</dbReference>
<dbReference type="PIRSF" id="PIRSF005520">
    <property type="entry name" value="UCP005520"/>
    <property type="match status" value="1"/>
</dbReference>
<dbReference type="HAMAP" id="MF_01468">
    <property type="entry name" value="RNase_Mini_III"/>
    <property type="match status" value="1"/>
</dbReference>
<dbReference type="RefSeq" id="WP_275420515.1">
    <property type="nucleotide sequence ID" value="NZ_CP106877.1"/>
</dbReference>
<dbReference type="KEGG" id="fhl:OE105_12650"/>
<evidence type="ECO:0000313" key="7">
    <source>
        <dbReference type="Proteomes" id="UP001164726"/>
    </source>
</evidence>
<dbReference type="GO" id="GO:0005737">
    <property type="term" value="C:cytoplasm"/>
    <property type="evidence" value="ECO:0007669"/>
    <property type="project" value="UniProtKB-SubCell"/>
</dbReference>
<dbReference type="AlphaFoldDB" id="A0A9E8RX36"/>
<protein>
    <recommendedName>
        <fullName evidence="4">Mini-ribonuclease 3</fullName>
        <shortName evidence="4">Mini-3</shortName>
        <shortName evidence="4">Mini-RNase 3</shortName>
        <ecNumber evidence="4">3.1.26.-</ecNumber>
    </recommendedName>
    <alternativeName>
        <fullName evidence="4">Mini-RNase III</fullName>
        <shortName evidence="4">Mini-III</shortName>
    </alternativeName>
</protein>
<dbReference type="GO" id="GO:0004525">
    <property type="term" value="F:ribonuclease III activity"/>
    <property type="evidence" value="ECO:0007669"/>
    <property type="project" value="InterPro"/>
</dbReference>
<keyword evidence="2 4" id="KW-0255">Endonuclease</keyword>
<comment type="function">
    <text evidence="4">Involved in correct processing of both the 5' and 3' ends of 23S rRNA precursor. Processes 30S rRNA precursor transcript even in absence of ribonuclease 3 (Rnc); Rnc processes 30S rRNA into smaller rRNA precursors.</text>
</comment>
<keyword evidence="1 4" id="KW-0540">Nuclease</keyword>
<evidence type="ECO:0000256" key="2">
    <source>
        <dbReference type="ARBA" id="ARBA00022759"/>
    </source>
</evidence>
<name>A0A9E8RX36_9BACI</name>
<evidence type="ECO:0000256" key="4">
    <source>
        <dbReference type="HAMAP-Rule" id="MF_01468"/>
    </source>
</evidence>
<dbReference type="Pfam" id="PF00636">
    <property type="entry name" value="Ribonuclease_3"/>
    <property type="match status" value="1"/>
</dbReference>
<comment type="subunit">
    <text evidence="4">Homodimer.</text>
</comment>
<dbReference type="SMART" id="SM00535">
    <property type="entry name" value="RIBOc"/>
    <property type="match status" value="1"/>
</dbReference>
<dbReference type="GO" id="GO:0019843">
    <property type="term" value="F:rRNA binding"/>
    <property type="evidence" value="ECO:0007669"/>
    <property type="project" value="UniProtKB-UniRule"/>
</dbReference>
<dbReference type="PANTHER" id="PTHR34276">
    <property type="entry name" value="MINI-RIBONUCLEASE 3"/>
    <property type="match status" value="1"/>
</dbReference>
<sequence>MKLVSEFTKGAKNINSLALAYMGDAVFEVYVRRRLLERGMTKPNSLQHKAAQYVSAKAQCYIARSFLERNILTEEEVDVLKRGRNAKSATVRKNTDVQTYRYSTAFEALIGFLYLSSNFSRLDDLIEQSFALIEEEKEVAP</sequence>
<comment type="similarity">
    <text evidence="4">Belongs to the MrnC RNase family.</text>
</comment>
<dbReference type="GO" id="GO:0006364">
    <property type="term" value="P:rRNA processing"/>
    <property type="evidence" value="ECO:0007669"/>
    <property type="project" value="UniProtKB-UniRule"/>
</dbReference>
<comment type="cofactor">
    <cofactor evidence="4">
        <name>Mg(2+)</name>
        <dbReference type="ChEBI" id="CHEBI:18420"/>
    </cofactor>
</comment>
<evidence type="ECO:0000313" key="6">
    <source>
        <dbReference type="EMBL" id="WAA12375.1"/>
    </source>
</evidence>
<evidence type="ECO:0000256" key="1">
    <source>
        <dbReference type="ARBA" id="ARBA00022722"/>
    </source>
</evidence>
<comment type="subcellular location">
    <subcellularLocation>
        <location evidence="4">Cytoplasm</location>
    </subcellularLocation>
</comment>
<dbReference type="SUPFAM" id="SSF69065">
    <property type="entry name" value="RNase III domain-like"/>
    <property type="match status" value="1"/>
</dbReference>
<dbReference type="EC" id="3.1.26.-" evidence="4"/>
<keyword evidence="4" id="KW-0963">Cytoplasm</keyword>